<dbReference type="AlphaFoldDB" id="A0A1B3SLD0"/>
<keyword evidence="3" id="KW-1185">Reference proteome</keyword>
<dbReference type="InterPro" id="IPR027417">
    <property type="entry name" value="P-loop_NTPase"/>
</dbReference>
<dbReference type="STRING" id="216938.SHELI_v1c07920"/>
<dbReference type="CDD" id="cd00009">
    <property type="entry name" value="AAA"/>
    <property type="match status" value="1"/>
</dbReference>
<protein>
    <submittedName>
        <fullName evidence="2">Primosomal protein DnaI</fullName>
    </submittedName>
</protein>
<evidence type="ECO:0000259" key="1">
    <source>
        <dbReference type="Pfam" id="PF00308"/>
    </source>
</evidence>
<reference evidence="2 3" key="1">
    <citation type="submission" date="2016-08" db="EMBL/GenBank/DDBJ databases">
        <title>Complete genome sequence of Spiroplasma helicoides TABS-2 (DSM 22551).</title>
        <authorList>
            <person name="Shen W.-Y."/>
            <person name="Lo W.-S."/>
            <person name="Lai Y.-C."/>
            <person name="Kuo C.-H."/>
        </authorList>
    </citation>
    <scope>NUCLEOTIDE SEQUENCE [LARGE SCALE GENOMIC DNA]</scope>
    <source>
        <strain evidence="2 3">TABS-2</strain>
    </source>
</reference>
<dbReference type="PATRIC" id="fig|216938.3.peg.805"/>
<dbReference type="GO" id="GO:0006260">
    <property type="term" value="P:DNA replication"/>
    <property type="evidence" value="ECO:0007669"/>
    <property type="project" value="TreeGrafter"/>
</dbReference>
<dbReference type="PANTHER" id="PTHR30050">
    <property type="entry name" value="CHROMOSOMAL REPLICATION INITIATOR PROTEIN DNAA"/>
    <property type="match status" value="1"/>
</dbReference>
<dbReference type="RefSeq" id="WP_069116909.1">
    <property type="nucleotide sequence ID" value="NZ_CP017015.1"/>
</dbReference>
<organism evidence="2 3">
    <name type="scientific">Spiroplasma helicoides</name>
    <dbReference type="NCBI Taxonomy" id="216938"/>
    <lineage>
        <taxon>Bacteria</taxon>
        <taxon>Bacillati</taxon>
        <taxon>Mycoplasmatota</taxon>
        <taxon>Mollicutes</taxon>
        <taxon>Entomoplasmatales</taxon>
        <taxon>Spiroplasmataceae</taxon>
        <taxon>Spiroplasma</taxon>
    </lineage>
</organism>
<gene>
    <name evidence="2" type="primary">dnaI</name>
    <name evidence="2" type="ORF">SHELI_v1c07920</name>
</gene>
<dbReference type="Gene3D" id="3.40.50.300">
    <property type="entry name" value="P-loop containing nucleotide triphosphate hydrolases"/>
    <property type="match status" value="1"/>
</dbReference>
<dbReference type="KEGG" id="shj:SHELI_v1c07920"/>
<feature type="domain" description="Chromosomal replication initiator protein DnaA ATPAse" evidence="1">
    <location>
        <begin position="138"/>
        <end position="258"/>
    </location>
</feature>
<evidence type="ECO:0000313" key="2">
    <source>
        <dbReference type="EMBL" id="AOG60741.1"/>
    </source>
</evidence>
<name>A0A1B3SLD0_9MOLU</name>
<dbReference type="SUPFAM" id="SSF52540">
    <property type="entry name" value="P-loop containing nucleoside triphosphate hydrolases"/>
    <property type="match status" value="1"/>
</dbReference>
<proteinExistence type="predicted"/>
<dbReference type="Pfam" id="PF00308">
    <property type="entry name" value="Bac_DnaA"/>
    <property type="match status" value="1"/>
</dbReference>
<accession>A0A1B3SLD0</accession>
<dbReference type="Proteomes" id="UP000094378">
    <property type="component" value="Chromosome"/>
</dbReference>
<dbReference type="PANTHER" id="PTHR30050:SF8">
    <property type="entry name" value="PRIMOSOMAL PROTEIN DNAI"/>
    <property type="match status" value="1"/>
</dbReference>
<dbReference type="EMBL" id="CP017015">
    <property type="protein sequence ID" value="AOG60741.1"/>
    <property type="molecule type" value="Genomic_DNA"/>
</dbReference>
<dbReference type="InterPro" id="IPR013317">
    <property type="entry name" value="DnaA_dom"/>
</dbReference>
<sequence length="300" mass="35147">MDKDIEALKKNKSLQFFIKEMKVSDEIIKRDYLTLEKFVNQAVVCNKNEGMDKCKQQLKGIQQKLAFQNNQFYIKSQRCNHWLFENKNHQILENIKYADYDLNENLNTLHEYVVSNNESISGSQMSVLYKLKDIVESEKYMKGLYLFGNCGVGKTYLLKMVANSFAKKNKQVVFVTVNRLIKIVKDTFNSSERDDYNKFLDLCYKVDVLVLDDIGGEITTGSSWSRDELLFGLLNSRLENKKTTFFTSNFNLVELEKLYLSKKNLTKEETAFEAKKVHRFIERIKGLTQQMELKGVNKRY</sequence>
<evidence type="ECO:0000313" key="3">
    <source>
        <dbReference type="Proteomes" id="UP000094378"/>
    </source>
</evidence>